<organism evidence="2 3">
    <name type="scientific">Spongiactinospora rosea</name>
    <dbReference type="NCBI Taxonomy" id="2248750"/>
    <lineage>
        <taxon>Bacteria</taxon>
        <taxon>Bacillati</taxon>
        <taxon>Actinomycetota</taxon>
        <taxon>Actinomycetes</taxon>
        <taxon>Streptosporangiales</taxon>
        <taxon>Streptosporangiaceae</taxon>
        <taxon>Spongiactinospora</taxon>
    </lineage>
</organism>
<protein>
    <submittedName>
        <fullName evidence="2">Uncharacterized protein</fullName>
    </submittedName>
</protein>
<evidence type="ECO:0000256" key="1">
    <source>
        <dbReference type="SAM" id="SignalP"/>
    </source>
</evidence>
<evidence type="ECO:0000313" key="3">
    <source>
        <dbReference type="Proteomes" id="UP000253303"/>
    </source>
</evidence>
<feature type="chain" id="PRO_5016702239" evidence="1">
    <location>
        <begin position="31"/>
        <end position="102"/>
    </location>
</feature>
<dbReference type="Proteomes" id="UP000253303">
    <property type="component" value="Unassembled WGS sequence"/>
</dbReference>
<name>A0A366LUY5_9ACTN</name>
<dbReference type="OrthoDB" id="4381536at2"/>
<evidence type="ECO:0000313" key="2">
    <source>
        <dbReference type="EMBL" id="RBQ17577.1"/>
    </source>
</evidence>
<gene>
    <name evidence="2" type="ORF">DP939_24775</name>
</gene>
<proteinExistence type="predicted"/>
<sequence length="102" mass="10455">MRARKWLSSASATALLTAGVVFGTASSASAAPTGCTYQVSGLTASSFCSGGTGEHRVHVLQKHFLPDAGPILAVSDWAPVGSTATTRITPHTIVNVWVSTRG</sequence>
<reference evidence="2 3" key="1">
    <citation type="submission" date="2018-06" db="EMBL/GenBank/DDBJ databases">
        <title>Sphaerisporangium craniellae sp. nov., isolated from a marine sponge in the South China Sea.</title>
        <authorList>
            <person name="Li L."/>
        </authorList>
    </citation>
    <scope>NUCLEOTIDE SEQUENCE [LARGE SCALE GENOMIC DNA]</scope>
    <source>
        <strain evidence="2 3">LHW63015</strain>
    </source>
</reference>
<dbReference type="RefSeq" id="WP_113983143.1">
    <property type="nucleotide sequence ID" value="NZ_QMEY01000011.1"/>
</dbReference>
<accession>A0A366LUY5</accession>
<keyword evidence="3" id="KW-1185">Reference proteome</keyword>
<dbReference type="EMBL" id="QMEY01000011">
    <property type="protein sequence ID" value="RBQ17577.1"/>
    <property type="molecule type" value="Genomic_DNA"/>
</dbReference>
<keyword evidence="1" id="KW-0732">Signal</keyword>
<feature type="signal peptide" evidence="1">
    <location>
        <begin position="1"/>
        <end position="30"/>
    </location>
</feature>
<comment type="caution">
    <text evidence="2">The sequence shown here is derived from an EMBL/GenBank/DDBJ whole genome shotgun (WGS) entry which is preliminary data.</text>
</comment>
<dbReference type="AlphaFoldDB" id="A0A366LUY5"/>